<organism evidence="2 3">
    <name type="scientific">Trichoderma ghanense</name>
    <dbReference type="NCBI Taxonomy" id="65468"/>
    <lineage>
        <taxon>Eukaryota</taxon>
        <taxon>Fungi</taxon>
        <taxon>Dikarya</taxon>
        <taxon>Ascomycota</taxon>
        <taxon>Pezizomycotina</taxon>
        <taxon>Sordariomycetes</taxon>
        <taxon>Hypocreomycetidae</taxon>
        <taxon>Hypocreales</taxon>
        <taxon>Hypocreaceae</taxon>
        <taxon>Trichoderma</taxon>
    </lineage>
</organism>
<dbReference type="RefSeq" id="XP_073560119.1">
    <property type="nucleotide sequence ID" value="XM_073701207.1"/>
</dbReference>
<evidence type="ECO:0000313" key="2">
    <source>
        <dbReference type="EMBL" id="TFB03918.1"/>
    </source>
</evidence>
<evidence type="ECO:0000256" key="1">
    <source>
        <dbReference type="SAM" id="MobiDB-lite"/>
    </source>
</evidence>
<gene>
    <name evidence="2" type="ORF">CCMA1212_003878</name>
</gene>
<feature type="compositionally biased region" description="Basic residues" evidence="1">
    <location>
        <begin position="1"/>
        <end position="28"/>
    </location>
</feature>
<sequence>MHHKTDKHALKKTKKTKKKKKKKKKIKLHPQNEEKYSTSVCQNDQSTSLTKVRLNGPTMFNQQPFFHVAYQKKTPHVRQPIFVVPHGSAFIYGTTVSRGVGPEALPPVTGEVEEKALAKPLKSNKERGWPGCKKGLQVQKEIGGRKTHKERGYPGIVKANQVQKEQGYPNVAKGRESQTKNGFPGLVKGRQAMKDAGYPNLVKARQRKGWPHLMRQAQIQKENGHPALQKARRINKEGGYPQLLKVSQRSKELGYPGLEKGHQTQKEQGWPGLAKGRQTAEDNGWQALARGRETQKSTHMTIREARLRTLWESFEVQELIAILPESFTYEMVKEMYVRYATYHDWPVAPWEGLSREKRWPYKDRLQSISREFRDYQALLTKFQEMTTRKQSLFLNRWVVWYDDKDPSGLRNPHPAIFMFHPGNFRSRTEFKALLNRNQPTADSSALEDRDEAEAEA</sequence>
<keyword evidence="3" id="KW-1185">Reference proteome</keyword>
<accession>A0ABY2H6R1</accession>
<dbReference type="Proteomes" id="UP001642720">
    <property type="component" value="Unassembled WGS sequence"/>
</dbReference>
<evidence type="ECO:0000313" key="3">
    <source>
        <dbReference type="Proteomes" id="UP001642720"/>
    </source>
</evidence>
<comment type="caution">
    <text evidence="2">The sequence shown here is derived from an EMBL/GenBank/DDBJ whole genome shotgun (WGS) entry which is preliminary data.</text>
</comment>
<proteinExistence type="predicted"/>
<protein>
    <submittedName>
        <fullName evidence="2">Uncharacterized protein</fullName>
    </submittedName>
</protein>
<feature type="region of interest" description="Disordered" evidence="1">
    <location>
        <begin position="1"/>
        <end position="40"/>
    </location>
</feature>
<name>A0ABY2H6R1_9HYPO</name>
<dbReference type="GeneID" id="300575657"/>
<reference evidence="2 3" key="1">
    <citation type="submission" date="2018-01" db="EMBL/GenBank/DDBJ databases">
        <title>Genome characterization of the sugarcane-associated fungus Trichoderma ghanense CCMA-1212 and their application in lignocelulose bioconversion.</title>
        <authorList>
            <person name="Steindorff A.S."/>
            <person name="Mendes T.D."/>
            <person name="Vilela E.S.D."/>
            <person name="Rodrigues D.S."/>
            <person name="Formighieri E.F."/>
            <person name="Melo I.S."/>
            <person name="Favaro L.C.L."/>
        </authorList>
    </citation>
    <scope>NUCLEOTIDE SEQUENCE [LARGE SCALE GENOMIC DNA]</scope>
    <source>
        <strain evidence="2 3">CCMA-1212</strain>
    </source>
</reference>
<dbReference type="EMBL" id="PPTA01000004">
    <property type="protein sequence ID" value="TFB03918.1"/>
    <property type="molecule type" value="Genomic_DNA"/>
</dbReference>